<dbReference type="NCBIfam" id="TIGR04493">
    <property type="entry name" value="microcomp_PduM"/>
    <property type="match status" value="1"/>
</dbReference>
<sequence>MGDISEIVRLVQQKIERREQTTTRVSVHDTDQLTEKTALGARKIIITDIYPTDLALLLSLSQTAPLVKFIQLAQADGDEVRLQIAFTNVNFIPWSLLVDWSLNFSLADERQLHVSKSHMISRRDVVNLTKQSVFIKRNDQQMTASAQEYLRDQQIEILERTDQLCIWQK</sequence>
<name>A0A0R1RHX2_9LACO</name>
<dbReference type="OrthoDB" id="1629168at2"/>
<dbReference type="eggNOG" id="ENOG5030AIS">
    <property type="taxonomic scope" value="Bacteria"/>
</dbReference>
<comment type="caution">
    <text evidence="1">The sequence shown here is derived from an EMBL/GenBank/DDBJ whole genome shotgun (WGS) entry which is preliminary data.</text>
</comment>
<reference evidence="1 2" key="1">
    <citation type="journal article" date="2015" name="Genome Announc.">
        <title>Expanding the biotechnology potential of lactobacilli through comparative genomics of 213 strains and associated genera.</title>
        <authorList>
            <person name="Sun Z."/>
            <person name="Harris H.M."/>
            <person name="McCann A."/>
            <person name="Guo C."/>
            <person name="Argimon S."/>
            <person name="Zhang W."/>
            <person name="Yang X."/>
            <person name="Jeffery I.B."/>
            <person name="Cooney J.C."/>
            <person name="Kagawa T.F."/>
            <person name="Liu W."/>
            <person name="Song Y."/>
            <person name="Salvetti E."/>
            <person name="Wrobel A."/>
            <person name="Rasinkangas P."/>
            <person name="Parkhill J."/>
            <person name="Rea M.C."/>
            <person name="O'Sullivan O."/>
            <person name="Ritari J."/>
            <person name="Douillard F.P."/>
            <person name="Paul Ross R."/>
            <person name="Yang R."/>
            <person name="Briner A.E."/>
            <person name="Felis G.E."/>
            <person name="de Vos W.M."/>
            <person name="Barrangou R."/>
            <person name="Klaenhammer T.R."/>
            <person name="Caufield P.W."/>
            <person name="Cui Y."/>
            <person name="Zhang H."/>
            <person name="O'Toole P.W."/>
        </authorList>
    </citation>
    <scope>NUCLEOTIDE SEQUENCE [LARGE SCALE GENOMIC DNA]</scope>
    <source>
        <strain evidence="1 2">DSM 15814</strain>
    </source>
</reference>
<accession>A0A0R1RHX2</accession>
<protein>
    <recommendedName>
        <fullName evidence="3">Microcompartment protein PduM</fullName>
    </recommendedName>
</protein>
<dbReference type="GO" id="GO:0005198">
    <property type="term" value="F:structural molecule activity"/>
    <property type="evidence" value="ECO:0007669"/>
    <property type="project" value="InterPro"/>
</dbReference>
<dbReference type="EMBL" id="AZFF01000005">
    <property type="protein sequence ID" value="KRL56129.1"/>
    <property type="molecule type" value="Genomic_DNA"/>
</dbReference>
<proteinExistence type="predicted"/>
<evidence type="ECO:0000313" key="1">
    <source>
        <dbReference type="EMBL" id="KRL56129.1"/>
    </source>
</evidence>
<gene>
    <name evidence="1" type="ORF">FD35_GL002169</name>
</gene>
<dbReference type="STRING" id="1114972.FD35_GL002169"/>
<dbReference type="Proteomes" id="UP000051999">
    <property type="component" value="Unassembled WGS sequence"/>
</dbReference>
<evidence type="ECO:0000313" key="2">
    <source>
        <dbReference type="Proteomes" id="UP000051999"/>
    </source>
</evidence>
<organism evidence="1 2">
    <name type="scientific">Furfurilactobacillus rossiae DSM 15814</name>
    <dbReference type="NCBI Taxonomy" id="1114972"/>
    <lineage>
        <taxon>Bacteria</taxon>
        <taxon>Bacillati</taxon>
        <taxon>Bacillota</taxon>
        <taxon>Bacilli</taxon>
        <taxon>Lactobacillales</taxon>
        <taxon>Lactobacillaceae</taxon>
        <taxon>Furfurilactobacillus</taxon>
    </lineage>
</organism>
<dbReference type="RefSeq" id="WP_017262923.1">
    <property type="nucleotide sequence ID" value="NZ_AUAW01000006.1"/>
</dbReference>
<dbReference type="AlphaFoldDB" id="A0A0R1RHX2"/>
<dbReference type="PATRIC" id="fig|1114972.6.peg.2220"/>
<dbReference type="Pfam" id="PF15953">
    <property type="entry name" value="PDU_like"/>
    <property type="match status" value="1"/>
</dbReference>
<keyword evidence="2" id="KW-1185">Reference proteome</keyword>
<dbReference type="InterPro" id="IPR030992">
    <property type="entry name" value="PduM"/>
</dbReference>
<evidence type="ECO:0008006" key="3">
    <source>
        <dbReference type="Google" id="ProtNLM"/>
    </source>
</evidence>